<organism evidence="1 2">
    <name type="scientific">Actinokineospora diospyrosa</name>
    <dbReference type="NCBI Taxonomy" id="103728"/>
    <lineage>
        <taxon>Bacteria</taxon>
        <taxon>Bacillati</taxon>
        <taxon>Actinomycetota</taxon>
        <taxon>Actinomycetes</taxon>
        <taxon>Pseudonocardiales</taxon>
        <taxon>Pseudonocardiaceae</taxon>
        <taxon>Actinokineospora</taxon>
    </lineage>
</organism>
<dbReference type="NCBIfam" id="TIGR01907">
    <property type="entry name" value="casE_Cse3"/>
    <property type="match status" value="1"/>
</dbReference>
<name>A0ABT1IC86_9PSEU</name>
<dbReference type="RefSeq" id="WP_253887232.1">
    <property type="nucleotide sequence ID" value="NZ_BAAAVB010000013.1"/>
</dbReference>
<proteinExistence type="predicted"/>
<evidence type="ECO:0000313" key="2">
    <source>
        <dbReference type="Proteomes" id="UP001205185"/>
    </source>
</evidence>
<dbReference type="Proteomes" id="UP001205185">
    <property type="component" value="Unassembled WGS sequence"/>
</dbReference>
<dbReference type="SMART" id="SM01101">
    <property type="entry name" value="CRISPR_assoc"/>
    <property type="match status" value="1"/>
</dbReference>
<accession>A0ABT1IC86</accession>
<dbReference type="EMBL" id="JAMTCO010000006">
    <property type="protein sequence ID" value="MCP2270252.1"/>
    <property type="molecule type" value="Genomic_DNA"/>
</dbReference>
<gene>
    <name evidence="1" type="ORF">LV75_002753</name>
</gene>
<protein>
    <submittedName>
        <fullName evidence="1">CRISPR system Cascade subunit CasE</fullName>
    </submittedName>
</protein>
<dbReference type="Gene3D" id="3.30.70.1200">
    <property type="entry name" value="Crispr-associated protein, domain 1"/>
    <property type="match status" value="1"/>
</dbReference>
<dbReference type="Pfam" id="PF08798">
    <property type="entry name" value="CRISPR_assoc"/>
    <property type="match status" value="1"/>
</dbReference>
<dbReference type="SUPFAM" id="SSF117987">
    <property type="entry name" value="CRISPR-associated protein"/>
    <property type="match status" value="2"/>
</dbReference>
<sequence length="221" mass="24109">MYLSRLLLNPNSPTVKRGIRNIHDMHRTLMAAYPHDPNPDPAYRQAHGVLWRIDSTRTTVTQLVQSATHPDWEKLPAGHVMRAPETQSLQPVLAALTLGRQFAFRLLANPTHFSRTTHDGVPRRLAHVTTEAQTAWLTRKASNHGFSIATTANGLPDLAITPVPRITGTKGGNQITVDAVRYEGHLVVNDPAALADALTTGIGRAKSYGCGLLSLAAPRTR</sequence>
<evidence type="ECO:0000313" key="1">
    <source>
        <dbReference type="EMBL" id="MCP2270252.1"/>
    </source>
</evidence>
<dbReference type="Gene3D" id="3.30.70.1210">
    <property type="entry name" value="Crispr-associated protein, domain 2"/>
    <property type="match status" value="1"/>
</dbReference>
<dbReference type="InterPro" id="IPR010179">
    <property type="entry name" value="CRISPR-assoc_prot_Cse3"/>
</dbReference>
<comment type="caution">
    <text evidence="1">The sequence shown here is derived from an EMBL/GenBank/DDBJ whole genome shotgun (WGS) entry which is preliminary data.</text>
</comment>
<dbReference type="CDD" id="cd09727">
    <property type="entry name" value="Cas6_I-E"/>
    <property type="match status" value="1"/>
</dbReference>
<keyword evidence="2" id="KW-1185">Reference proteome</keyword>
<reference evidence="1 2" key="1">
    <citation type="submission" date="2022-06" db="EMBL/GenBank/DDBJ databases">
        <title>Genomic Encyclopedia of Archaeal and Bacterial Type Strains, Phase II (KMG-II): from individual species to whole genera.</title>
        <authorList>
            <person name="Goeker M."/>
        </authorList>
    </citation>
    <scope>NUCLEOTIDE SEQUENCE [LARGE SCALE GENOMIC DNA]</scope>
    <source>
        <strain evidence="1 2">DSM 44255</strain>
    </source>
</reference>